<dbReference type="GeneID" id="108018854"/>
<dbReference type="Proteomes" id="UP001652628">
    <property type="component" value="Chromosome X"/>
</dbReference>
<sequence>MAPPPLPPPVANIPQPPLASAPPPPPTGQNIAPSGAFPGSLTPGWNDPPPLAGDALTPNANSRRPRLDLRKRVAHPLDGKSTGLVSMGPPPMDAASPRPVAMVPPHRQSSQPELNHTLGGSPDVFVGGAAPNANANPMRLPPLPQAIGIDSSKVPVAKVPVAKVPPRQK</sequence>
<feature type="compositionally biased region" description="Pro residues" evidence="1">
    <location>
        <begin position="1"/>
        <end position="27"/>
    </location>
</feature>
<evidence type="ECO:0000313" key="2">
    <source>
        <dbReference type="Proteomes" id="UP001652628"/>
    </source>
</evidence>
<keyword evidence="2" id="KW-1185">Reference proteome</keyword>
<reference evidence="3" key="1">
    <citation type="submission" date="2025-08" db="UniProtKB">
        <authorList>
            <consortium name="RefSeq"/>
        </authorList>
    </citation>
    <scope>IDENTIFICATION</scope>
</reference>
<protein>
    <submittedName>
        <fullName evidence="3">Uncharacterized protein</fullName>
    </submittedName>
</protein>
<evidence type="ECO:0000313" key="3">
    <source>
        <dbReference type="RefSeq" id="XP_016941932.3"/>
    </source>
</evidence>
<dbReference type="AlphaFoldDB" id="A0AB39ZRZ6"/>
<feature type="compositionally biased region" description="Basic and acidic residues" evidence="1">
    <location>
        <begin position="65"/>
        <end position="78"/>
    </location>
</feature>
<accession>A0AB39ZRZ6</accession>
<evidence type="ECO:0000256" key="1">
    <source>
        <dbReference type="SAM" id="MobiDB-lite"/>
    </source>
</evidence>
<gene>
    <name evidence="3" type="primary">LOC108018854</name>
</gene>
<dbReference type="RefSeq" id="XP_016941932.3">
    <property type="nucleotide sequence ID" value="XM_017086443.4"/>
</dbReference>
<organism evidence="2 3">
    <name type="scientific">Drosophila suzukii</name>
    <name type="common">Spotted-wing drosophila fruit fly</name>
    <dbReference type="NCBI Taxonomy" id="28584"/>
    <lineage>
        <taxon>Eukaryota</taxon>
        <taxon>Metazoa</taxon>
        <taxon>Ecdysozoa</taxon>
        <taxon>Arthropoda</taxon>
        <taxon>Hexapoda</taxon>
        <taxon>Insecta</taxon>
        <taxon>Pterygota</taxon>
        <taxon>Neoptera</taxon>
        <taxon>Endopterygota</taxon>
        <taxon>Diptera</taxon>
        <taxon>Brachycera</taxon>
        <taxon>Muscomorpha</taxon>
        <taxon>Ephydroidea</taxon>
        <taxon>Drosophilidae</taxon>
        <taxon>Drosophila</taxon>
        <taxon>Sophophora</taxon>
    </lineage>
</organism>
<name>A0AB39ZRZ6_DROSZ</name>
<feature type="region of interest" description="Disordered" evidence="1">
    <location>
        <begin position="1"/>
        <end position="130"/>
    </location>
</feature>
<proteinExistence type="predicted"/>